<dbReference type="Gene3D" id="1.25.40.10">
    <property type="entry name" value="Tetratricopeptide repeat domain"/>
    <property type="match status" value="1"/>
</dbReference>
<name>A0A1I1R867_9FLAO</name>
<feature type="signal peptide" evidence="1">
    <location>
        <begin position="1"/>
        <end position="19"/>
    </location>
</feature>
<accession>A0A1I1R867</accession>
<protein>
    <recommendedName>
        <fullName evidence="4">Tetratricopeptide repeat-containing protein</fullName>
    </recommendedName>
</protein>
<evidence type="ECO:0000313" key="3">
    <source>
        <dbReference type="Proteomes" id="UP000199672"/>
    </source>
</evidence>
<evidence type="ECO:0000256" key="1">
    <source>
        <dbReference type="SAM" id="SignalP"/>
    </source>
</evidence>
<dbReference type="SUPFAM" id="SSF48452">
    <property type="entry name" value="TPR-like"/>
    <property type="match status" value="1"/>
</dbReference>
<proteinExistence type="predicted"/>
<dbReference type="InterPro" id="IPR011990">
    <property type="entry name" value="TPR-like_helical_dom_sf"/>
</dbReference>
<dbReference type="Pfam" id="PF20329">
    <property type="entry name" value="DUF6624"/>
    <property type="match status" value="1"/>
</dbReference>
<feature type="chain" id="PRO_5011698561" description="Tetratricopeptide repeat-containing protein" evidence="1">
    <location>
        <begin position="20"/>
        <end position="320"/>
    </location>
</feature>
<dbReference type="STRING" id="739143.SAMN05216297_106319"/>
<reference evidence="3" key="1">
    <citation type="submission" date="2016-10" db="EMBL/GenBank/DDBJ databases">
        <authorList>
            <person name="Varghese N."/>
            <person name="Submissions S."/>
        </authorList>
    </citation>
    <scope>NUCLEOTIDE SEQUENCE [LARGE SCALE GENOMIC DNA]</scope>
    <source>
        <strain evidence="3">CGMCC 1.10370</strain>
    </source>
</reference>
<dbReference type="Proteomes" id="UP000199672">
    <property type="component" value="Unassembled WGS sequence"/>
</dbReference>
<evidence type="ECO:0000313" key="2">
    <source>
        <dbReference type="EMBL" id="SFD30526.1"/>
    </source>
</evidence>
<dbReference type="AlphaFoldDB" id="A0A1I1R867"/>
<dbReference type="InterPro" id="IPR046732">
    <property type="entry name" value="DUF6624"/>
</dbReference>
<keyword evidence="1" id="KW-0732">Signal</keyword>
<organism evidence="2 3">
    <name type="scientific">Flavobacterium phragmitis</name>
    <dbReference type="NCBI Taxonomy" id="739143"/>
    <lineage>
        <taxon>Bacteria</taxon>
        <taxon>Pseudomonadati</taxon>
        <taxon>Bacteroidota</taxon>
        <taxon>Flavobacteriia</taxon>
        <taxon>Flavobacteriales</taxon>
        <taxon>Flavobacteriaceae</taxon>
        <taxon>Flavobacterium</taxon>
    </lineage>
</organism>
<sequence length="320" mass="37104">MNKLLAFFFIIMNSVLVQAQTYKEWVKKADSCYSATNYKTAVNYYTKAFKIKQKDSKDLYNAGCAASLAEKNKKAFKWLDLAIDNGYENIDRMKIDNDLKSLHNTKEWEKTIGKLQKKVDSIGVRYDKTMEKELLDIYTEDQGIRVEFMKIYKDPNSSKSKIDSIGKIMNKKDSINLVTVMKILDEKGWVGKDVVGTQGNQTLFLVIQHSPLKYQQKYLPMMREAVKKGNANISNLAYLEDRVALREGRKQIYGSQSAKNRKTNKWYFSPMIDPDNVDKRRAEVGLGTMKEYAAKMNIDWNLEAYKKELPELEKLENIKE</sequence>
<dbReference type="RefSeq" id="WP_091494172.1">
    <property type="nucleotide sequence ID" value="NZ_FOMH01000006.1"/>
</dbReference>
<keyword evidence="3" id="KW-1185">Reference proteome</keyword>
<dbReference type="NCBIfam" id="NF047558">
    <property type="entry name" value="TPR_END_plus"/>
    <property type="match status" value="1"/>
</dbReference>
<dbReference type="EMBL" id="FOMH01000006">
    <property type="protein sequence ID" value="SFD30526.1"/>
    <property type="molecule type" value="Genomic_DNA"/>
</dbReference>
<evidence type="ECO:0008006" key="4">
    <source>
        <dbReference type="Google" id="ProtNLM"/>
    </source>
</evidence>
<gene>
    <name evidence="2" type="ORF">SAMN05216297_106319</name>
</gene>
<dbReference type="OrthoDB" id="1164858at2"/>